<organism evidence="2 3">
    <name type="scientific">Striga hermonthica</name>
    <name type="common">Purple witchweed</name>
    <name type="synonym">Buchnera hermonthica</name>
    <dbReference type="NCBI Taxonomy" id="68872"/>
    <lineage>
        <taxon>Eukaryota</taxon>
        <taxon>Viridiplantae</taxon>
        <taxon>Streptophyta</taxon>
        <taxon>Embryophyta</taxon>
        <taxon>Tracheophyta</taxon>
        <taxon>Spermatophyta</taxon>
        <taxon>Magnoliopsida</taxon>
        <taxon>eudicotyledons</taxon>
        <taxon>Gunneridae</taxon>
        <taxon>Pentapetalae</taxon>
        <taxon>asterids</taxon>
        <taxon>lamiids</taxon>
        <taxon>Lamiales</taxon>
        <taxon>Orobanchaceae</taxon>
        <taxon>Buchnereae</taxon>
        <taxon>Striga</taxon>
    </lineage>
</organism>
<dbReference type="Pfam" id="PF13966">
    <property type="entry name" value="zf-RVT"/>
    <property type="match status" value="1"/>
</dbReference>
<keyword evidence="3" id="KW-1185">Reference proteome</keyword>
<dbReference type="PANTHER" id="PTHR36617:SF5">
    <property type="entry name" value="OS05G0421675 PROTEIN"/>
    <property type="match status" value="1"/>
</dbReference>
<dbReference type="EMBL" id="CACSLK010006200">
    <property type="protein sequence ID" value="CAA0810495.1"/>
    <property type="molecule type" value="Genomic_DNA"/>
</dbReference>
<dbReference type="OrthoDB" id="914203at2759"/>
<accession>A0A9N7R3Z3</accession>
<evidence type="ECO:0000313" key="2">
    <source>
        <dbReference type="EMBL" id="CAA0810495.1"/>
    </source>
</evidence>
<evidence type="ECO:0000313" key="3">
    <source>
        <dbReference type="Proteomes" id="UP001153555"/>
    </source>
</evidence>
<evidence type="ECO:0000259" key="1">
    <source>
        <dbReference type="Pfam" id="PF13966"/>
    </source>
</evidence>
<proteinExistence type="predicted"/>
<dbReference type="Proteomes" id="UP001153555">
    <property type="component" value="Unassembled WGS sequence"/>
</dbReference>
<protein>
    <recommendedName>
        <fullName evidence="1">Reverse transcriptase zinc-binding domain-containing protein</fullName>
    </recommendedName>
</protein>
<gene>
    <name evidence="2" type="ORF">SHERM_12084</name>
</gene>
<name>A0A9N7R3Z3_STRHE</name>
<reference evidence="2" key="1">
    <citation type="submission" date="2019-12" db="EMBL/GenBank/DDBJ databases">
        <authorList>
            <person name="Scholes J."/>
        </authorList>
    </citation>
    <scope>NUCLEOTIDE SEQUENCE</scope>
</reference>
<dbReference type="AlphaFoldDB" id="A0A9N7R3Z3"/>
<dbReference type="InterPro" id="IPR026960">
    <property type="entry name" value="RVT-Znf"/>
</dbReference>
<dbReference type="PANTHER" id="PTHR36617">
    <property type="entry name" value="PROTEIN, PUTATIVE-RELATED"/>
    <property type="match status" value="1"/>
</dbReference>
<sequence length="273" mass="32090">MSIGDGSNTDIWTDPWVVGIPNLSPTMAFSSDGLRLKKVRELMNSDATAWDNELVEQTFRPEEAQKILNIPLKEGQQDAMIWTPHKQGKFSVKSAYLSILSERKTLFTPPESSKQSRRISKTWKTTWALKIKNKIKVFLWRCWYKYLGTNDQLIKRGILVDPICSVCGSTEESLEHILFFCPRAVKVWKHAGLHWEGMHLSNFTFQTWWQDICSMKRVRSFHDRIHFSSYLLWWLWKSRNIWIFNKIWKSEVDIARGAWAEWVEFEEVSNVGS</sequence>
<feature type="domain" description="Reverse transcriptase zinc-binding" evidence="1">
    <location>
        <begin position="90"/>
        <end position="188"/>
    </location>
</feature>
<comment type="caution">
    <text evidence="2">The sequence shown here is derived from an EMBL/GenBank/DDBJ whole genome shotgun (WGS) entry which is preliminary data.</text>
</comment>